<sequence>MKQGESYDIEGDSVTLNFSIQVCHLQLHTNQGFLLCYKWFSRGSIKKVASDLCKSKSFALKAVGCQKERKKSKRSKKKSKSKRQGRVTFKPKLPKECRPW</sequence>
<evidence type="ECO:0000256" key="1">
    <source>
        <dbReference type="SAM" id="MobiDB-lite"/>
    </source>
</evidence>
<organism evidence="2 3">
    <name type="scientific">Elysia marginata</name>
    <dbReference type="NCBI Taxonomy" id="1093978"/>
    <lineage>
        <taxon>Eukaryota</taxon>
        <taxon>Metazoa</taxon>
        <taxon>Spiralia</taxon>
        <taxon>Lophotrochozoa</taxon>
        <taxon>Mollusca</taxon>
        <taxon>Gastropoda</taxon>
        <taxon>Heterobranchia</taxon>
        <taxon>Euthyneura</taxon>
        <taxon>Panpulmonata</taxon>
        <taxon>Sacoglossa</taxon>
        <taxon>Placobranchoidea</taxon>
        <taxon>Plakobranchidae</taxon>
        <taxon>Elysia</taxon>
    </lineage>
</organism>
<feature type="region of interest" description="Disordered" evidence="1">
    <location>
        <begin position="68"/>
        <end position="100"/>
    </location>
</feature>
<evidence type="ECO:0000313" key="3">
    <source>
        <dbReference type="Proteomes" id="UP000762676"/>
    </source>
</evidence>
<dbReference type="EMBL" id="BMAT01013094">
    <property type="protein sequence ID" value="GFS05605.1"/>
    <property type="molecule type" value="Genomic_DNA"/>
</dbReference>
<comment type="caution">
    <text evidence="2">The sequence shown here is derived from an EMBL/GenBank/DDBJ whole genome shotgun (WGS) entry which is preliminary data.</text>
</comment>
<gene>
    <name evidence="2" type="ORF">ElyMa_006524300</name>
</gene>
<name>A0AAV4I6R0_9GAST</name>
<dbReference type="Proteomes" id="UP000762676">
    <property type="component" value="Unassembled WGS sequence"/>
</dbReference>
<evidence type="ECO:0000313" key="2">
    <source>
        <dbReference type="EMBL" id="GFS05605.1"/>
    </source>
</evidence>
<reference evidence="2 3" key="1">
    <citation type="journal article" date="2021" name="Elife">
        <title>Chloroplast acquisition without the gene transfer in kleptoplastic sea slugs, Plakobranchus ocellatus.</title>
        <authorList>
            <person name="Maeda T."/>
            <person name="Takahashi S."/>
            <person name="Yoshida T."/>
            <person name="Shimamura S."/>
            <person name="Takaki Y."/>
            <person name="Nagai Y."/>
            <person name="Toyoda A."/>
            <person name="Suzuki Y."/>
            <person name="Arimoto A."/>
            <person name="Ishii H."/>
            <person name="Satoh N."/>
            <person name="Nishiyama T."/>
            <person name="Hasebe M."/>
            <person name="Maruyama T."/>
            <person name="Minagawa J."/>
            <person name="Obokata J."/>
            <person name="Shigenobu S."/>
        </authorList>
    </citation>
    <scope>NUCLEOTIDE SEQUENCE [LARGE SCALE GENOMIC DNA]</scope>
</reference>
<keyword evidence="3" id="KW-1185">Reference proteome</keyword>
<feature type="compositionally biased region" description="Basic residues" evidence="1">
    <location>
        <begin position="68"/>
        <end position="85"/>
    </location>
</feature>
<accession>A0AAV4I6R0</accession>
<protein>
    <submittedName>
        <fullName evidence="2">Uncharacterized protein</fullName>
    </submittedName>
</protein>
<dbReference type="AlphaFoldDB" id="A0AAV4I6R0"/>
<proteinExistence type="predicted"/>